<feature type="domain" description="wHTH-Hsp90 Na associated" evidence="3">
    <location>
        <begin position="1346"/>
        <end position="1395"/>
    </location>
</feature>
<accession>A0ABY8WRI0</accession>
<evidence type="ECO:0000313" key="4">
    <source>
        <dbReference type="EMBL" id="WIN00465.1"/>
    </source>
</evidence>
<evidence type="ECO:0000259" key="1">
    <source>
        <dbReference type="Pfam" id="PF00656"/>
    </source>
</evidence>
<feature type="domain" description="wHTH-Hsp90 Na associated" evidence="3">
    <location>
        <begin position="1410"/>
        <end position="1460"/>
    </location>
</feature>
<evidence type="ECO:0000313" key="5">
    <source>
        <dbReference type="Proteomes" id="UP001240150"/>
    </source>
</evidence>
<dbReference type="Gene3D" id="3.40.50.1460">
    <property type="match status" value="1"/>
</dbReference>
<feature type="domain" description="wHTH-Hsp90 Na associated" evidence="3">
    <location>
        <begin position="1086"/>
        <end position="1138"/>
    </location>
</feature>
<feature type="domain" description="wHTH-Hsp90 Na associated" evidence="3">
    <location>
        <begin position="1150"/>
        <end position="1199"/>
    </location>
</feature>
<protein>
    <submittedName>
        <fullName evidence="4">Caspase family protein</fullName>
    </submittedName>
</protein>
<dbReference type="InterPro" id="IPR056506">
    <property type="entry name" value="iHD-CE"/>
</dbReference>
<dbReference type="InterPro" id="IPR056507">
    <property type="entry name" value="wHTH-HSP90_Na-assoc"/>
</dbReference>
<feature type="domain" description="wHTH-Hsp90 Na associated" evidence="3">
    <location>
        <begin position="1538"/>
        <end position="1590"/>
    </location>
</feature>
<dbReference type="InterPro" id="IPR052039">
    <property type="entry name" value="Caspase-related_regulators"/>
</dbReference>
<dbReference type="PRINTS" id="PR00775">
    <property type="entry name" value="HEATSHOCK90"/>
</dbReference>
<evidence type="ECO:0000259" key="3">
    <source>
        <dbReference type="Pfam" id="PF24410"/>
    </source>
</evidence>
<name>A0ABY8WRI0_9ACTN</name>
<dbReference type="Proteomes" id="UP001240150">
    <property type="component" value="Chromosome"/>
</dbReference>
<organism evidence="4 5">
    <name type="scientific">Actinoplanes oblitus</name>
    <dbReference type="NCBI Taxonomy" id="3040509"/>
    <lineage>
        <taxon>Bacteria</taxon>
        <taxon>Bacillati</taxon>
        <taxon>Actinomycetota</taxon>
        <taxon>Actinomycetes</taxon>
        <taxon>Micromonosporales</taxon>
        <taxon>Micromonosporaceae</taxon>
        <taxon>Actinoplanes</taxon>
    </lineage>
</organism>
<reference evidence="4 5" key="1">
    <citation type="submission" date="2023-06" db="EMBL/GenBank/DDBJ databases">
        <authorList>
            <person name="Yushchuk O."/>
            <person name="Binda E."/>
            <person name="Ruckert-Reed C."/>
            <person name="Fedorenko V."/>
            <person name="Kalinowski J."/>
            <person name="Marinelli F."/>
        </authorList>
    </citation>
    <scope>NUCLEOTIDE SEQUENCE [LARGE SCALE GENOMIC DNA]</scope>
    <source>
        <strain evidence="4 5">NRRL 3884</strain>
    </source>
</reference>
<dbReference type="Pfam" id="PF24401">
    <property type="entry name" value="iHD-CE"/>
    <property type="match status" value="1"/>
</dbReference>
<dbReference type="SUPFAM" id="SSF52129">
    <property type="entry name" value="Caspase-like"/>
    <property type="match status" value="1"/>
</dbReference>
<feature type="domain" description="wHTH-Hsp90 Na associated" evidence="3">
    <location>
        <begin position="1212"/>
        <end position="1265"/>
    </location>
</feature>
<gene>
    <name evidence="4" type="ORF">ACTOB_004174</name>
</gene>
<evidence type="ECO:0000259" key="2">
    <source>
        <dbReference type="Pfam" id="PF24401"/>
    </source>
</evidence>
<dbReference type="InterPro" id="IPR020575">
    <property type="entry name" value="Hsp90_N"/>
</dbReference>
<proteinExistence type="predicted"/>
<dbReference type="PANTHER" id="PTHR22576:SF37">
    <property type="entry name" value="MUCOSA-ASSOCIATED LYMPHOID TISSUE LYMPHOMA TRANSLOCATION PROTEIN 1"/>
    <property type="match status" value="1"/>
</dbReference>
<dbReference type="SUPFAM" id="SSF55874">
    <property type="entry name" value="ATPase domain of HSP90 chaperone/DNA topoisomerase II/histidine kinase"/>
    <property type="match status" value="1"/>
</dbReference>
<feature type="domain" description="wHTH-Hsp90 Na associated" evidence="3">
    <location>
        <begin position="1475"/>
        <end position="1525"/>
    </location>
</feature>
<keyword evidence="5" id="KW-1185">Reference proteome</keyword>
<dbReference type="InterPro" id="IPR029030">
    <property type="entry name" value="Caspase-like_dom_sf"/>
</dbReference>
<dbReference type="Gene3D" id="3.30.565.10">
    <property type="entry name" value="Histidine kinase-like ATPase, C-terminal domain"/>
    <property type="match status" value="1"/>
</dbReference>
<dbReference type="PANTHER" id="PTHR22576">
    <property type="entry name" value="MUCOSA ASSOCIATED LYMPHOID TISSUE LYMPHOMA TRANSLOCATION PROTEIN 1/PARACASPASE"/>
    <property type="match status" value="1"/>
</dbReference>
<sequence>MVRRPRRALLIGVSEYDDSSIDSLRFIDDDLDDLGEALTSVGYEVVRHPRQQNDRDRIDTAIEQFCRQAESGQQLLIFVSGHGIHRDGRDFLLPSSADTTSRKFTEKCLEIEFDGHIESTRCGDVLVVVDACREGVRLQEKSGYSYVHSWGQQQRKRSAARTIAYLYACSSGEYAHWRKTADGTFSLFTRAFSRALTDPSVPGTLTGVREAVQVRLETFSAELGVPLQKPHLDGDGDRCARLVLVDRTVPVLVSRGAAGWADYARTHAVWDLVHAKPGAPELPESAAGLRDATVECVETWSREYRRLRESLNDDPWWDEELASRMHDRLSWMIKHLLNRGKLAEADKPPLSPAEAAVLVLMPFAQQLHRASAAVAYRSVLDEPDPADDRCAEFARYVEGRSRIRRRLRRLVADGDQAHASTIRWAAYHRWLAQRAQLYRTEVIAESLLAPLAPPGNQSASLLRDVASAERLARLLRALRSDPEAAGSGDPALDALGGTDIPAGAQTVAGGSPDEQTVRDRLLALILLVAEEFTIDATALPSMVTDHIGLNDGIEPVEVLRAVQGARWSARGRTRVLEAQCPHQAVELALAEHTNGIAEVLRRVDAAAEADRTLEALRDLPTHVAADGLRPLPGPDGQPRYDMVGFRFRLDDDQVQELLMGEQLYGDPALAIRELYQNALDACRYRRARTQHLRKQGRWTADWDGQIAFTQGVDERGRAWLECRDNGIGMSERELGSVFSHAGARFADLPEFLEERAVWDKEDIEFHPNSRFGIGVLSYFMLGDEIEVTTARFSRDGSIAARLRVDIDGPGSLCRIRTVDAGSAESGTTIRVYLRPDISVSCTNLLSRLLWVAEFPVTASDGATTLTWEPGELSPYAPAGGDRVIGRSRDYGYERSARILDQVLPSTTAHVWWCKGPGGILADGLWAGNAPFGYVVNLVGPKVPRLTVDRRRILSMDESHVERLLRGSLDDLFAENGRLLTLDWLSRVADKYLGLADEIAERMIDRGIELAVGYGITIKTALVGVFPTDRLLFSTDVPSRATDTFDDALPESERLSVGRWRLYQYLRAGCVAGVRLATAQPAVAPARPSDVWVLSLGTQGPHPWPDPARPVPVRHVLTAAARLGWPIRRVVERLIELGLSAAEFDWPDCTLGTDDARLLAEYPAGQDDLTRPAPPGCVSVAAMRLGWSPRRVAERLAEMGLPVPDLAWPATALGDDDAELLPIRRVGIAPWLDPAQPAPIRHVFVAAARSRKSPRQVARRMTELGLFVPEVDWPDVVLGNDDVQLLPREPIGQESWLDPARPAPIRHVFLAAARLRTSPRQVAQRLTEIGLPVSDFAWPSLVMNNADARLLPQDSDSTFPWFELDEPALPGYISVAAARVEWSPRRAAERLTELGLPVPAGDWPDRALSIDDARLLSLDLDGRGPWLDPVEPAPPGRVSVAAARLGWSPRRVAERLMELGLSVSGSDWPETLLSNDDCRLLSQDLDGESPWLDPEVPAPPGRVSVAAARLGWSPRRVAERLMELGLSVSGSDWPAGPLSNDDARLLSEGFDGEGPWLDPEQPVSIGHVFVAAAILRRSPQQAALRLLELGLGVPDFAWPDVTVGDDDRAFFGGMLAGDEDDQEELENALRSPVNPGVLLPGVNGGRWSIGRVALRLRHLGFRLPEEIEVVPAELPRTDRLRRALD</sequence>
<dbReference type="Pfam" id="PF24410">
    <property type="entry name" value="wHTH-HSP90_Na-assoc"/>
    <property type="match status" value="8"/>
</dbReference>
<dbReference type="InterPro" id="IPR036890">
    <property type="entry name" value="HATPase_C_sf"/>
</dbReference>
<dbReference type="EMBL" id="CP126980">
    <property type="protein sequence ID" value="WIN00465.1"/>
    <property type="molecule type" value="Genomic_DNA"/>
</dbReference>
<dbReference type="Pfam" id="PF00656">
    <property type="entry name" value="Peptidase_C14"/>
    <property type="match status" value="1"/>
</dbReference>
<dbReference type="InterPro" id="IPR011600">
    <property type="entry name" value="Pept_C14_caspase"/>
</dbReference>
<feature type="domain" description="iHD-CE" evidence="2">
    <location>
        <begin position="260"/>
        <end position="630"/>
    </location>
</feature>
<feature type="domain" description="wHTH-Hsp90 Na associated" evidence="3">
    <location>
        <begin position="1278"/>
        <end position="1328"/>
    </location>
</feature>
<dbReference type="RefSeq" id="WP_284921993.1">
    <property type="nucleotide sequence ID" value="NZ_CP126980.1"/>
</dbReference>
<feature type="domain" description="Peptidase C14 caspase" evidence="1">
    <location>
        <begin position="6"/>
        <end position="213"/>
    </location>
</feature>